<name>A0A653K3F5_9GAMM</name>
<dbReference type="InterPro" id="IPR036388">
    <property type="entry name" value="WH-like_DNA-bd_sf"/>
</dbReference>
<dbReference type="GO" id="GO:0003700">
    <property type="term" value="F:DNA-binding transcription factor activity"/>
    <property type="evidence" value="ECO:0007669"/>
    <property type="project" value="InterPro"/>
</dbReference>
<keyword evidence="3" id="KW-0238">DNA-binding</keyword>
<sequence length="84" mass="9220">MLSRRKLPSLNALRAFESAGRKLSFRAAADELGVTQGAIAQQVRALEEHLGVTLFQRLPRGLALTPEGANYLVNMTHAFDILTE</sequence>
<comment type="similarity">
    <text evidence="1">Belongs to the LysR transcriptional regulatory family.</text>
</comment>
<dbReference type="PRINTS" id="PR00039">
    <property type="entry name" value="HTHLYSR"/>
</dbReference>
<dbReference type="FunFam" id="1.10.10.10:FF:000038">
    <property type="entry name" value="Glycine cleavage system transcriptional activator"/>
    <property type="match status" value="1"/>
</dbReference>
<organism evidence="6 7">
    <name type="scientific">Acinetobacter proteolyticus</name>
    <dbReference type="NCBI Taxonomy" id="1776741"/>
    <lineage>
        <taxon>Bacteria</taxon>
        <taxon>Pseudomonadati</taxon>
        <taxon>Pseudomonadota</taxon>
        <taxon>Gammaproteobacteria</taxon>
        <taxon>Moraxellales</taxon>
        <taxon>Moraxellaceae</taxon>
        <taxon>Acinetobacter</taxon>
    </lineage>
</organism>
<evidence type="ECO:0000313" key="6">
    <source>
        <dbReference type="EMBL" id="VXA54292.1"/>
    </source>
</evidence>
<evidence type="ECO:0000256" key="3">
    <source>
        <dbReference type="ARBA" id="ARBA00023125"/>
    </source>
</evidence>
<dbReference type="PROSITE" id="PS50931">
    <property type="entry name" value="HTH_LYSR"/>
    <property type="match status" value="1"/>
</dbReference>
<dbReference type="InterPro" id="IPR000847">
    <property type="entry name" value="LysR_HTH_N"/>
</dbReference>
<reference evidence="6 7" key="1">
    <citation type="submission" date="2019-10" db="EMBL/GenBank/DDBJ databases">
        <authorList>
            <person name="Karimi E."/>
        </authorList>
    </citation>
    <scope>NUCLEOTIDE SEQUENCE [LARGE SCALE GENOMIC DNA]</scope>
    <source>
        <strain evidence="6">Acinetobacter sp. 8BE</strain>
    </source>
</reference>
<feature type="domain" description="HTH lysR-type" evidence="5">
    <location>
        <begin position="8"/>
        <end position="65"/>
    </location>
</feature>
<keyword evidence="2" id="KW-0805">Transcription regulation</keyword>
<dbReference type="Proteomes" id="UP000430404">
    <property type="component" value="Unassembled WGS sequence"/>
</dbReference>
<accession>A0A653K3F5</accession>
<dbReference type="InterPro" id="IPR058163">
    <property type="entry name" value="LysR-type_TF_proteobact-type"/>
</dbReference>
<protein>
    <submittedName>
        <fullName evidence="6">Bacterial regulatory helix-turn-helix, lysR family protein</fullName>
    </submittedName>
</protein>
<dbReference type="SUPFAM" id="SSF46785">
    <property type="entry name" value="Winged helix' DNA-binding domain"/>
    <property type="match status" value="1"/>
</dbReference>
<proteinExistence type="inferred from homology"/>
<evidence type="ECO:0000313" key="7">
    <source>
        <dbReference type="Proteomes" id="UP000430404"/>
    </source>
</evidence>
<dbReference type="GO" id="GO:0006351">
    <property type="term" value="P:DNA-templated transcription"/>
    <property type="evidence" value="ECO:0007669"/>
    <property type="project" value="TreeGrafter"/>
</dbReference>
<evidence type="ECO:0000259" key="5">
    <source>
        <dbReference type="PROSITE" id="PS50931"/>
    </source>
</evidence>
<dbReference type="InterPro" id="IPR036390">
    <property type="entry name" value="WH_DNA-bd_sf"/>
</dbReference>
<keyword evidence="4" id="KW-0804">Transcription</keyword>
<dbReference type="PANTHER" id="PTHR30537">
    <property type="entry name" value="HTH-TYPE TRANSCRIPTIONAL REGULATOR"/>
    <property type="match status" value="1"/>
</dbReference>
<evidence type="ECO:0000256" key="1">
    <source>
        <dbReference type="ARBA" id="ARBA00009437"/>
    </source>
</evidence>
<dbReference type="AlphaFoldDB" id="A0A653K3F5"/>
<dbReference type="PANTHER" id="PTHR30537:SF74">
    <property type="entry name" value="HTH-TYPE TRANSCRIPTIONAL REGULATOR TRPI"/>
    <property type="match status" value="1"/>
</dbReference>
<evidence type="ECO:0000256" key="4">
    <source>
        <dbReference type="ARBA" id="ARBA00023163"/>
    </source>
</evidence>
<dbReference type="GO" id="GO:0043565">
    <property type="term" value="F:sequence-specific DNA binding"/>
    <property type="evidence" value="ECO:0007669"/>
    <property type="project" value="TreeGrafter"/>
</dbReference>
<gene>
    <name evidence="6" type="ORF">ACI8B_140047</name>
</gene>
<dbReference type="Gene3D" id="1.10.10.10">
    <property type="entry name" value="Winged helix-like DNA-binding domain superfamily/Winged helix DNA-binding domain"/>
    <property type="match status" value="1"/>
</dbReference>
<dbReference type="EMBL" id="CABWKZ010000006">
    <property type="protein sequence ID" value="VXA54292.1"/>
    <property type="molecule type" value="Genomic_DNA"/>
</dbReference>
<evidence type="ECO:0000256" key="2">
    <source>
        <dbReference type="ARBA" id="ARBA00023015"/>
    </source>
</evidence>
<dbReference type="Pfam" id="PF00126">
    <property type="entry name" value="HTH_1"/>
    <property type="match status" value="1"/>
</dbReference>